<dbReference type="GO" id="GO:0046872">
    <property type="term" value="F:metal ion binding"/>
    <property type="evidence" value="ECO:0007669"/>
    <property type="project" value="UniProtKB-KW"/>
</dbReference>
<dbReference type="GO" id="GO:0008705">
    <property type="term" value="F:methionine synthase activity"/>
    <property type="evidence" value="ECO:0007669"/>
    <property type="project" value="TreeGrafter"/>
</dbReference>
<dbReference type="EMBL" id="BART01000185">
    <property type="protein sequence ID" value="GAG66943.1"/>
    <property type="molecule type" value="Genomic_DNA"/>
</dbReference>
<accession>X1A2D7</accession>
<dbReference type="GO" id="GO:0005829">
    <property type="term" value="C:cytosol"/>
    <property type="evidence" value="ECO:0007669"/>
    <property type="project" value="TreeGrafter"/>
</dbReference>
<evidence type="ECO:0000313" key="8">
    <source>
        <dbReference type="EMBL" id="GAG66943.1"/>
    </source>
</evidence>
<dbReference type="InterPro" id="IPR050554">
    <property type="entry name" value="Met_Synthase/Corrinoid"/>
</dbReference>
<dbReference type="Gene3D" id="3.20.20.20">
    <property type="entry name" value="Dihydropteroate synthase-like"/>
    <property type="match status" value="1"/>
</dbReference>
<feature type="domain" description="Pterin-binding" evidence="7">
    <location>
        <begin position="1"/>
        <end position="248"/>
    </location>
</feature>
<dbReference type="PANTHER" id="PTHR45833">
    <property type="entry name" value="METHIONINE SYNTHASE"/>
    <property type="match status" value="1"/>
</dbReference>
<name>X1A2D7_9ZZZZ</name>
<dbReference type="Pfam" id="PF00809">
    <property type="entry name" value="Pterin_bind"/>
    <property type="match status" value="1"/>
</dbReference>
<dbReference type="PANTHER" id="PTHR45833:SF1">
    <property type="entry name" value="METHIONINE SYNTHASE"/>
    <property type="match status" value="1"/>
</dbReference>
<keyword evidence="4" id="KW-0808">Transferase</keyword>
<evidence type="ECO:0000256" key="3">
    <source>
        <dbReference type="ARBA" id="ARBA00022628"/>
    </source>
</evidence>
<reference evidence="8" key="1">
    <citation type="journal article" date="2014" name="Front. Microbiol.">
        <title>High frequency of phylogenetically diverse reductive dehalogenase-homologous genes in deep subseafloor sedimentary metagenomes.</title>
        <authorList>
            <person name="Kawai M."/>
            <person name="Futagami T."/>
            <person name="Toyoda A."/>
            <person name="Takaki Y."/>
            <person name="Nishi S."/>
            <person name="Hori S."/>
            <person name="Arai W."/>
            <person name="Tsubouchi T."/>
            <person name="Morono Y."/>
            <person name="Uchiyama I."/>
            <person name="Ito T."/>
            <person name="Fujiyama A."/>
            <person name="Inagaki F."/>
            <person name="Takami H."/>
        </authorList>
    </citation>
    <scope>NUCLEOTIDE SEQUENCE</scope>
    <source>
        <strain evidence="8">Expedition CK06-06</strain>
    </source>
</reference>
<dbReference type="SUPFAM" id="SSF51717">
    <property type="entry name" value="Dihydropteroate synthetase-like"/>
    <property type="match status" value="1"/>
</dbReference>
<keyword evidence="5" id="KW-0479">Metal-binding</keyword>
<keyword evidence="6" id="KW-0170">Cobalt</keyword>
<evidence type="ECO:0000256" key="5">
    <source>
        <dbReference type="ARBA" id="ARBA00022723"/>
    </source>
</evidence>
<dbReference type="AlphaFoldDB" id="X1A2D7"/>
<comment type="similarity">
    <text evidence="1">Belongs to the vitamin-B12 dependent methionine synthase family.</text>
</comment>
<dbReference type="GO" id="GO:0032259">
    <property type="term" value="P:methylation"/>
    <property type="evidence" value="ECO:0007669"/>
    <property type="project" value="UniProtKB-KW"/>
</dbReference>
<dbReference type="InterPro" id="IPR011005">
    <property type="entry name" value="Dihydropteroate_synth-like_sf"/>
</dbReference>
<evidence type="ECO:0000259" key="7">
    <source>
        <dbReference type="PROSITE" id="PS50972"/>
    </source>
</evidence>
<keyword evidence="2" id="KW-0489">Methyltransferase</keyword>
<comment type="caution">
    <text evidence="8">The sequence shown here is derived from an EMBL/GenBank/DDBJ whole genome shotgun (WGS) entry which is preliminary data.</text>
</comment>
<sequence length="266" mass="29841">MLIIGEKINSSRKDIKDMVEGKNKEFIQELAQKQVEGGAQMLDLNIGTIRKSEPEDMKWLVKTVQEAVDVPLCIDSPNHKAIMQGLEVYDWDKGKALINSVTAEREKLELILPLVKKYQCSIVALTMNEQGIPQNSKERFKIADGLIRKLTNEGIPIEDIYIDPLALPVSANIQNANIVLETLKRIKDSHPEVKTIIGLSNISYGLPERRLINQSFVILAMVCGLAAVILDSTDQKIMALIKATNVLQGKDEFCRKYLQAFREGKL</sequence>
<dbReference type="InterPro" id="IPR000489">
    <property type="entry name" value="Pterin-binding_dom"/>
</dbReference>
<dbReference type="GO" id="GO:0046653">
    <property type="term" value="P:tetrahydrofolate metabolic process"/>
    <property type="evidence" value="ECO:0007669"/>
    <property type="project" value="TreeGrafter"/>
</dbReference>
<dbReference type="PROSITE" id="PS50972">
    <property type="entry name" value="PTERIN_BINDING"/>
    <property type="match status" value="1"/>
</dbReference>
<evidence type="ECO:0000256" key="6">
    <source>
        <dbReference type="ARBA" id="ARBA00023285"/>
    </source>
</evidence>
<keyword evidence="3" id="KW-0846">Cobalamin</keyword>
<organism evidence="8">
    <name type="scientific">marine sediment metagenome</name>
    <dbReference type="NCBI Taxonomy" id="412755"/>
    <lineage>
        <taxon>unclassified sequences</taxon>
        <taxon>metagenomes</taxon>
        <taxon>ecological metagenomes</taxon>
    </lineage>
</organism>
<dbReference type="GO" id="GO:0031419">
    <property type="term" value="F:cobalamin binding"/>
    <property type="evidence" value="ECO:0007669"/>
    <property type="project" value="UniProtKB-KW"/>
</dbReference>
<gene>
    <name evidence="8" type="ORF">S01H4_01099</name>
</gene>
<evidence type="ECO:0000256" key="4">
    <source>
        <dbReference type="ARBA" id="ARBA00022679"/>
    </source>
</evidence>
<protein>
    <recommendedName>
        <fullName evidence="7">Pterin-binding domain-containing protein</fullName>
    </recommendedName>
</protein>
<dbReference type="NCBIfam" id="NF005719">
    <property type="entry name" value="PRK07535.1"/>
    <property type="match status" value="1"/>
</dbReference>
<proteinExistence type="inferred from homology"/>
<evidence type="ECO:0000256" key="1">
    <source>
        <dbReference type="ARBA" id="ARBA00010398"/>
    </source>
</evidence>
<dbReference type="GO" id="GO:0050667">
    <property type="term" value="P:homocysteine metabolic process"/>
    <property type="evidence" value="ECO:0007669"/>
    <property type="project" value="TreeGrafter"/>
</dbReference>
<evidence type="ECO:0000256" key="2">
    <source>
        <dbReference type="ARBA" id="ARBA00022603"/>
    </source>
</evidence>